<dbReference type="PIRSF" id="PIRSF000089">
    <property type="entry name" value="Electra_flavoP_a"/>
    <property type="match status" value="1"/>
</dbReference>
<dbReference type="InterPro" id="IPR017900">
    <property type="entry name" value="4Fe4S_Fe_S_CS"/>
</dbReference>
<feature type="domain" description="4Fe-4S ferredoxin-type" evidence="10">
    <location>
        <begin position="40"/>
        <end position="69"/>
    </location>
</feature>
<dbReference type="Pfam" id="PF12838">
    <property type="entry name" value="Fer4_7"/>
    <property type="match status" value="1"/>
</dbReference>
<dbReference type="FunFam" id="3.40.50.1220:FF:000001">
    <property type="entry name" value="Electron transfer flavoprotein, alpha subunit"/>
    <property type="match status" value="1"/>
</dbReference>
<keyword evidence="4" id="KW-0479">Metal-binding</keyword>
<dbReference type="STRING" id="1802583.A2311_02735"/>
<dbReference type="Proteomes" id="UP000178951">
    <property type="component" value="Unassembled WGS sequence"/>
</dbReference>
<gene>
    <name evidence="11" type="ORF">A2311_02735</name>
</gene>
<feature type="binding site" evidence="9">
    <location>
        <begin position="322"/>
        <end position="323"/>
    </location>
    <ligand>
        <name>FAD</name>
        <dbReference type="ChEBI" id="CHEBI:57692"/>
    </ligand>
</feature>
<dbReference type="PROSITE" id="PS00696">
    <property type="entry name" value="ETF_ALPHA"/>
    <property type="match status" value="1"/>
</dbReference>
<proteinExistence type="inferred from homology"/>
<feature type="domain" description="4Fe-4S ferredoxin-type" evidence="10">
    <location>
        <begin position="1"/>
        <end position="30"/>
    </location>
</feature>
<dbReference type="PROSITE" id="PS51379">
    <property type="entry name" value="4FE4S_FER_2"/>
    <property type="match status" value="2"/>
</dbReference>
<evidence type="ECO:0000256" key="2">
    <source>
        <dbReference type="ARBA" id="ARBA00022448"/>
    </source>
</evidence>
<dbReference type="EMBL" id="MEUF01000053">
    <property type="protein sequence ID" value="OGC33856.1"/>
    <property type="molecule type" value="Genomic_DNA"/>
</dbReference>
<dbReference type="GO" id="GO:0050660">
    <property type="term" value="F:flavin adenine dinucleotide binding"/>
    <property type="evidence" value="ECO:0007669"/>
    <property type="project" value="InterPro"/>
</dbReference>
<dbReference type="GO" id="GO:0009055">
    <property type="term" value="F:electron transfer activity"/>
    <property type="evidence" value="ECO:0007669"/>
    <property type="project" value="InterPro"/>
</dbReference>
<dbReference type="InterPro" id="IPR029035">
    <property type="entry name" value="DHS-like_NAD/FAD-binding_dom"/>
</dbReference>
<dbReference type="Gene3D" id="3.40.50.1220">
    <property type="entry name" value="TPP-binding domain"/>
    <property type="match status" value="1"/>
</dbReference>
<evidence type="ECO:0000256" key="9">
    <source>
        <dbReference type="PIRSR" id="PIRSR000089-1"/>
    </source>
</evidence>
<dbReference type="InterPro" id="IPR001308">
    <property type="entry name" value="ETF_a/FixB"/>
</dbReference>
<evidence type="ECO:0000256" key="6">
    <source>
        <dbReference type="ARBA" id="ARBA00022982"/>
    </source>
</evidence>
<dbReference type="SUPFAM" id="SSF54862">
    <property type="entry name" value="4Fe-4S ferredoxins"/>
    <property type="match status" value="1"/>
</dbReference>
<evidence type="ECO:0000313" key="12">
    <source>
        <dbReference type="Proteomes" id="UP000178951"/>
    </source>
</evidence>
<dbReference type="SMART" id="SM00893">
    <property type="entry name" value="ETF"/>
    <property type="match status" value="1"/>
</dbReference>
<dbReference type="AlphaFoldDB" id="A0A1F4TMD5"/>
<dbReference type="PANTHER" id="PTHR43153">
    <property type="entry name" value="ELECTRON TRANSFER FLAVOPROTEIN ALPHA"/>
    <property type="match status" value="1"/>
</dbReference>
<evidence type="ECO:0000256" key="3">
    <source>
        <dbReference type="ARBA" id="ARBA00022630"/>
    </source>
</evidence>
<keyword evidence="3" id="KW-0285">Flavoprotein</keyword>
<dbReference type="InterPro" id="IPR033947">
    <property type="entry name" value="ETF_alpha_N"/>
</dbReference>
<keyword evidence="8" id="KW-0411">Iron-sulfur</keyword>
<organism evidence="11 12">
    <name type="scientific">candidate division WOR-1 bacterium RIFOXYB2_FULL_48_7</name>
    <dbReference type="NCBI Taxonomy" id="1802583"/>
    <lineage>
        <taxon>Bacteria</taxon>
        <taxon>Bacillati</taxon>
        <taxon>Saganbacteria</taxon>
    </lineage>
</organism>
<dbReference type="Pfam" id="PF01012">
    <property type="entry name" value="ETF"/>
    <property type="match status" value="1"/>
</dbReference>
<dbReference type="Pfam" id="PF00766">
    <property type="entry name" value="ETF_alpha"/>
    <property type="match status" value="1"/>
</dbReference>
<dbReference type="Gene3D" id="3.40.50.620">
    <property type="entry name" value="HUPs"/>
    <property type="match status" value="1"/>
</dbReference>
<comment type="similarity">
    <text evidence="1">Belongs to the ETF alpha-subunit/FixB family.</text>
</comment>
<accession>A0A1F4TMD5</accession>
<evidence type="ECO:0000313" key="11">
    <source>
        <dbReference type="EMBL" id="OGC33856.1"/>
    </source>
</evidence>
<dbReference type="InterPro" id="IPR014731">
    <property type="entry name" value="ETF_asu_C"/>
</dbReference>
<keyword evidence="7" id="KW-0408">Iron</keyword>
<name>A0A1F4TMD5_UNCSA</name>
<evidence type="ECO:0000256" key="8">
    <source>
        <dbReference type="ARBA" id="ARBA00023014"/>
    </source>
</evidence>
<dbReference type="InterPro" id="IPR018206">
    <property type="entry name" value="ETF_asu_C_CS"/>
</dbReference>
<dbReference type="Gene3D" id="3.30.70.20">
    <property type="match status" value="1"/>
</dbReference>
<dbReference type="InterPro" id="IPR014729">
    <property type="entry name" value="Rossmann-like_a/b/a_fold"/>
</dbReference>
<dbReference type="InterPro" id="IPR017896">
    <property type="entry name" value="4Fe4S_Fe-S-bd"/>
</dbReference>
<evidence type="ECO:0000256" key="1">
    <source>
        <dbReference type="ARBA" id="ARBA00005817"/>
    </source>
</evidence>
<dbReference type="PANTHER" id="PTHR43153:SF1">
    <property type="entry name" value="ELECTRON TRANSFER FLAVOPROTEIN SUBUNIT ALPHA, MITOCHONDRIAL"/>
    <property type="match status" value="1"/>
</dbReference>
<dbReference type="GO" id="GO:0051536">
    <property type="term" value="F:iron-sulfur cluster binding"/>
    <property type="evidence" value="ECO:0007669"/>
    <property type="project" value="UniProtKB-KW"/>
</dbReference>
<sequence length="409" mass="43885">MSIKILLDKCTGCTLCVKACPFAAISMIDRPAEAPGKGKRVAQINLDVCTLCGACVASCKFNAIDLKKDLGGVDVDLSHYKDVWVFAEQREGKIQSVAYELLSEGQKLAAECGSQLCAVLLGDEKIEEEIDHLFKYGAQKVYLITHPELKHYHTAPYTRALAEAVTKHKPEIILLGATTLGRDLAARLAIRVGAGLTADCTALGIDPDKKNLLQTRPAFGGNIMATIQTLRHRPQMATVRPKVFKKSPVAKPAAGNVVKFTPVIDEKDLVVKLLEIIQDESVKVNLAEAEIIVSGGRGIGDPKNFHMLEELAQTLGGAVGASRATVDAGWISAHHQVGQTGKTVSPKIYIACGISGKIQHLVGMQSSDTIIAINKDPDAPIFKVATYGIVGDVLEIVPLLTKKLKELKG</sequence>
<dbReference type="GO" id="GO:0046872">
    <property type="term" value="F:metal ion binding"/>
    <property type="evidence" value="ECO:0007669"/>
    <property type="project" value="UniProtKB-KW"/>
</dbReference>
<comment type="cofactor">
    <cofactor evidence="9">
        <name>FAD</name>
        <dbReference type="ChEBI" id="CHEBI:57692"/>
    </cofactor>
    <text evidence="9">Binds 1 FAD per dimer.</text>
</comment>
<reference evidence="11 12" key="1">
    <citation type="journal article" date="2016" name="Nat. Commun.">
        <title>Thousands of microbial genomes shed light on interconnected biogeochemical processes in an aquifer system.</title>
        <authorList>
            <person name="Anantharaman K."/>
            <person name="Brown C.T."/>
            <person name="Hug L.A."/>
            <person name="Sharon I."/>
            <person name="Castelle C.J."/>
            <person name="Probst A.J."/>
            <person name="Thomas B.C."/>
            <person name="Singh A."/>
            <person name="Wilkins M.J."/>
            <person name="Karaoz U."/>
            <person name="Brodie E.L."/>
            <person name="Williams K.H."/>
            <person name="Hubbard S.S."/>
            <person name="Banfield J.F."/>
        </authorList>
    </citation>
    <scope>NUCLEOTIDE SEQUENCE [LARGE SCALE GENOMIC DNA]</scope>
</reference>
<evidence type="ECO:0000259" key="10">
    <source>
        <dbReference type="PROSITE" id="PS51379"/>
    </source>
</evidence>
<feature type="binding site" evidence="9">
    <location>
        <begin position="336"/>
        <end position="340"/>
    </location>
    <ligand>
        <name>FAD</name>
        <dbReference type="ChEBI" id="CHEBI:57692"/>
    </ligand>
</feature>
<feature type="binding site" evidence="9">
    <location>
        <position position="374"/>
    </location>
    <ligand>
        <name>FAD</name>
        <dbReference type="ChEBI" id="CHEBI:57692"/>
    </ligand>
</feature>
<dbReference type="SUPFAM" id="SSF52402">
    <property type="entry name" value="Adenine nucleotide alpha hydrolases-like"/>
    <property type="match status" value="1"/>
</dbReference>
<evidence type="ECO:0000256" key="4">
    <source>
        <dbReference type="ARBA" id="ARBA00022723"/>
    </source>
</evidence>
<keyword evidence="5 9" id="KW-0274">FAD</keyword>
<dbReference type="CDD" id="cd01715">
    <property type="entry name" value="ETF_alpha"/>
    <property type="match status" value="1"/>
</dbReference>
<feature type="binding site" evidence="9">
    <location>
        <position position="297"/>
    </location>
    <ligand>
        <name>FAD</name>
        <dbReference type="ChEBI" id="CHEBI:57692"/>
    </ligand>
</feature>
<evidence type="ECO:0000256" key="5">
    <source>
        <dbReference type="ARBA" id="ARBA00022827"/>
    </source>
</evidence>
<comment type="caution">
    <text evidence="11">The sequence shown here is derived from an EMBL/GenBank/DDBJ whole genome shotgun (WGS) entry which is preliminary data.</text>
</comment>
<protein>
    <submittedName>
        <fullName evidence="11">Electron transfer flavoprotein subunit alpha</fullName>
    </submittedName>
</protein>
<dbReference type="InterPro" id="IPR014730">
    <property type="entry name" value="ETF_a/b_N"/>
</dbReference>
<evidence type="ECO:0000256" key="7">
    <source>
        <dbReference type="ARBA" id="ARBA00023004"/>
    </source>
</evidence>
<dbReference type="SUPFAM" id="SSF52467">
    <property type="entry name" value="DHS-like NAD/FAD-binding domain"/>
    <property type="match status" value="1"/>
</dbReference>
<dbReference type="PROSITE" id="PS00198">
    <property type="entry name" value="4FE4S_FER_1"/>
    <property type="match status" value="1"/>
</dbReference>
<feature type="binding site" evidence="9">
    <location>
        <begin position="353"/>
        <end position="360"/>
    </location>
    <ligand>
        <name>FAD</name>
        <dbReference type="ChEBI" id="CHEBI:57692"/>
    </ligand>
</feature>
<dbReference type="GO" id="GO:0033539">
    <property type="term" value="P:fatty acid beta-oxidation using acyl-CoA dehydrogenase"/>
    <property type="evidence" value="ECO:0007669"/>
    <property type="project" value="TreeGrafter"/>
</dbReference>
<keyword evidence="6" id="KW-0249">Electron transport</keyword>
<keyword evidence="2" id="KW-0813">Transport</keyword>